<comment type="caution">
    <text evidence="1">The sequence shown here is derived from an EMBL/GenBank/DDBJ whole genome shotgun (WGS) entry which is preliminary data.</text>
</comment>
<evidence type="ECO:0000313" key="2">
    <source>
        <dbReference type="Proteomes" id="UP001312865"/>
    </source>
</evidence>
<gene>
    <name evidence="1" type="ORF">WAK64_09020</name>
</gene>
<sequence length="298" mass="35450">MSYIIHNARWYTEEREYNGSLLIQNGRIQAIKTNFSYYRYMKMNVSPFILTPTHTMVDWHFPITGTKAEKELYTRNHYLQKGCTTVLQLLELKYQFELEPTIGNARKSLMNNCVDFVLGLTCPARLITLEFIRKCKKWKIPIIRVQINSKEEIDQIKWSWVKQALYSYPIVFVPQFTKEIEKNRHESMSLYWQNTLNNDKIPFISTPFFQYQVLSIDNLKKIGIYPKRGNFLVGGEVSYNLYDPKLNTKVEDKPMFHYDNHRLLLTSLREKVVKLYDQTYFDETIGEEITIQTPAFFI</sequence>
<dbReference type="SUPFAM" id="SSF51338">
    <property type="entry name" value="Composite domain of metallo-dependent hydrolases"/>
    <property type="match status" value="1"/>
</dbReference>
<dbReference type="InterPro" id="IPR011059">
    <property type="entry name" value="Metal-dep_hydrolase_composite"/>
</dbReference>
<dbReference type="EMBL" id="JBBAXC010000006">
    <property type="protein sequence ID" value="MEI5907197.1"/>
    <property type="molecule type" value="Genomic_DNA"/>
</dbReference>
<dbReference type="RefSeq" id="WP_336586634.1">
    <property type="nucleotide sequence ID" value="NZ_JBBAXC010000006.1"/>
</dbReference>
<dbReference type="Gene3D" id="2.30.40.10">
    <property type="entry name" value="Urease, subunit C, domain 1"/>
    <property type="match status" value="1"/>
</dbReference>
<evidence type="ECO:0000313" key="1">
    <source>
        <dbReference type="EMBL" id="MEI5907197.1"/>
    </source>
</evidence>
<reference evidence="1 2" key="1">
    <citation type="journal article" date="2018" name="J. Microbiol.">
        <title>Bacillus spongiae sp. nov., isolated from sponge of Jeju Island.</title>
        <authorList>
            <person name="Lee G.E."/>
            <person name="Im W.T."/>
            <person name="Park J.S."/>
        </authorList>
    </citation>
    <scope>NUCLEOTIDE SEQUENCE [LARGE SCALE GENOMIC DNA]</scope>
    <source>
        <strain evidence="1 2">135PIL107-10</strain>
    </source>
</reference>
<organism evidence="1 2">
    <name type="scientific">Bacillus spongiae</name>
    <dbReference type="NCBI Taxonomy" id="2683610"/>
    <lineage>
        <taxon>Bacteria</taxon>
        <taxon>Bacillati</taxon>
        <taxon>Bacillota</taxon>
        <taxon>Bacilli</taxon>
        <taxon>Bacillales</taxon>
        <taxon>Bacillaceae</taxon>
        <taxon>Bacillus</taxon>
    </lineage>
</organism>
<name>A0ABU8HDE8_9BACI</name>
<dbReference type="Proteomes" id="UP001312865">
    <property type="component" value="Unassembled WGS sequence"/>
</dbReference>
<proteinExistence type="predicted"/>
<accession>A0ABU8HDE8</accession>
<keyword evidence="2" id="KW-1185">Reference proteome</keyword>
<protein>
    <submittedName>
        <fullName evidence="1">Uncharacterized protein</fullName>
    </submittedName>
</protein>